<reference evidence="1 2" key="2">
    <citation type="journal article" date="2022" name="Mol. Biol. Evol.">
        <title>Comparative Genomics Reveals Insights into the Divergent Evolution of Astigmatic Mites and Household Pest Adaptations.</title>
        <authorList>
            <person name="Xiong Q."/>
            <person name="Wan A.T."/>
            <person name="Liu X."/>
            <person name="Fung C.S."/>
            <person name="Xiao X."/>
            <person name="Malainual N."/>
            <person name="Hou J."/>
            <person name="Wang L."/>
            <person name="Wang M."/>
            <person name="Yang K.Y."/>
            <person name="Cui Y."/>
            <person name="Leung E.L."/>
            <person name="Nong W."/>
            <person name="Shin S.K."/>
            <person name="Au S.W."/>
            <person name="Jeong K.Y."/>
            <person name="Chew F.T."/>
            <person name="Hui J.H."/>
            <person name="Leung T.F."/>
            <person name="Tungtrongchitr A."/>
            <person name="Zhong N."/>
            <person name="Liu Z."/>
            <person name="Tsui S.K."/>
        </authorList>
    </citation>
    <scope>NUCLEOTIDE SEQUENCE [LARGE SCALE GENOMIC DNA]</scope>
    <source>
        <strain evidence="1">Derp</strain>
    </source>
</reference>
<reference evidence="1 2" key="1">
    <citation type="journal article" date="2018" name="J. Allergy Clin. Immunol.">
        <title>High-quality assembly of Dermatophagoides pteronyssinus genome and transcriptome reveals a wide range of novel allergens.</title>
        <authorList>
            <person name="Liu X.Y."/>
            <person name="Yang K.Y."/>
            <person name="Wang M.Q."/>
            <person name="Kwok J.S."/>
            <person name="Zeng X."/>
            <person name="Yang Z."/>
            <person name="Xiao X.J."/>
            <person name="Lau C.P."/>
            <person name="Li Y."/>
            <person name="Huang Z.M."/>
            <person name="Ba J.G."/>
            <person name="Yim A.K."/>
            <person name="Ouyang C.Y."/>
            <person name="Ngai S.M."/>
            <person name="Chan T.F."/>
            <person name="Leung E.L."/>
            <person name="Liu L."/>
            <person name="Liu Z.G."/>
            <person name="Tsui S.K."/>
        </authorList>
    </citation>
    <scope>NUCLEOTIDE SEQUENCE [LARGE SCALE GENOMIC DNA]</scope>
    <source>
        <strain evidence="1">Derp</strain>
    </source>
</reference>
<comment type="caution">
    <text evidence="1">The sequence shown here is derived from an EMBL/GenBank/DDBJ whole genome shotgun (WGS) entry which is preliminary data.</text>
</comment>
<organism evidence="1 2">
    <name type="scientific">Dermatophagoides pteronyssinus</name>
    <name type="common">European house dust mite</name>
    <dbReference type="NCBI Taxonomy" id="6956"/>
    <lineage>
        <taxon>Eukaryota</taxon>
        <taxon>Metazoa</taxon>
        <taxon>Ecdysozoa</taxon>
        <taxon>Arthropoda</taxon>
        <taxon>Chelicerata</taxon>
        <taxon>Arachnida</taxon>
        <taxon>Acari</taxon>
        <taxon>Acariformes</taxon>
        <taxon>Sarcoptiformes</taxon>
        <taxon>Astigmata</taxon>
        <taxon>Psoroptidia</taxon>
        <taxon>Analgoidea</taxon>
        <taxon>Pyroglyphidae</taxon>
        <taxon>Dermatophagoidinae</taxon>
        <taxon>Dermatophagoides</taxon>
    </lineage>
</organism>
<gene>
    <name evidence="1" type="ORF">DERP_012145</name>
</gene>
<evidence type="ECO:0000313" key="1">
    <source>
        <dbReference type="EMBL" id="KAH9416677.1"/>
    </source>
</evidence>
<accession>A0ABQ8J290</accession>
<dbReference type="Proteomes" id="UP000887458">
    <property type="component" value="Unassembled WGS sequence"/>
</dbReference>
<name>A0ABQ8J290_DERPT</name>
<keyword evidence="2" id="KW-1185">Reference proteome</keyword>
<evidence type="ECO:0000313" key="2">
    <source>
        <dbReference type="Proteomes" id="UP000887458"/>
    </source>
</evidence>
<protein>
    <submittedName>
        <fullName evidence="1">Uncharacterized protein</fullName>
    </submittedName>
</protein>
<proteinExistence type="predicted"/>
<sequence length="68" mass="7561">MDNDIDGDDGQHPLQTGEKTLTIENLWIFLFLLGKKKLDSSSTATLLENFTFRSSSSFTNGGFYIING</sequence>
<dbReference type="EMBL" id="NJHN03000088">
    <property type="protein sequence ID" value="KAH9416677.1"/>
    <property type="molecule type" value="Genomic_DNA"/>
</dbReference>